<reference evidence="3" key="1">
    <citation type="journal article" date="2019" name="Int. J. Syst. Evol. Microbiol.">
        <title>The Global Catalogue of Microorganisms (GCM) 10K type strain sequencing project: providing services to taxonomists for standard genome sequencing and annotation.</title>
        <authorList>
            <consortium name="The Broad Institute Genomics Platform"/>
            <consortium name="The Broad Institute Genome Sequencing Center for Infectious Disease"/>
            <person name="Wu L."/>
            <person name="Ma J."/>
        </authorList>
    </citation>
    <scope>NUCLEOTIDE SEQUENCE [LARGE SCALE GENOMIC DNA]</scope>
    <source>
        <strain evidence="3">KCTC 42964</strain>
    </source>
</reference>
<gene>
    <name evidence="2" type="ORF">ACFOGJ_10755</name>
</gene>
<name>A0ABV7KZW8_9PROT</name>
<dbReference type="SUPFAM" id="SSF53213">
    <property type="entry name" value="LigB-like"/>
    <property type="match status" value="1"/>
</dbReference>
<dbReference type="EMBL" id="JBHRTR010000025">
    <property type="protein sequence ID" value="MFC3227714.1"/>
    <property type="molecule type" value="Genomic_DNA"/>
</dbReference>
<dbReference type="InterPro" id="IPR004183">
    <property type="entry name" value="Xdiol_dOase_suB"/>
</dbReference>
<sequence>MIVGAVCMSHSPLMDRGGADAAVENRFRSAVAQAASFAAAAKPDLTIVFHPDHLNGFFYGLLPAFCVGIAGRSVGDYGTGAGPLDIPAEVAGDCAAELLRLGIDTALSHRMTADHGAVQPLELLSAGHPPGPMLPVFINCAAPPLPGFPRVRALGAAIGAWAAARPERVLIVGSGGLSHDPPLPALATAPPELRARLVEGGDLTPDQREARQERVYAEGERMAAGSSDLLPPDPGWDRMLLDAFQDGDLAVLDGTTDAALAATGGRGGHEVRCWIAALAALGPGYAAETLFYEPVDAWITGMGVLTARPA</sequence>
<dbReference type="Gene3D" id="3.40.830.10">
    <property type="entry name" value="LigB-like"/>
    <property type="match status" value="1"/>
</dbReference>
<dbReference type="Pfam" id="PF02900">
    <property type="entry name" value="LigB"/>
    <property type="match status" value="1"/>
</dbReference>
<keyword evidence="2" id="KW-0560">Oxidoreductase</keyword>
<comment type="caution">
    <text evidence="2">The sequence shown here is derived from an EMBL/GenBank/DDBJ whole genome shotgun (WGS) entry which is preliminary data.</text>
</comment>
<dbReference type="Proteomes" id="UP001595528">
    <property type="component" value="Unassembled WGS sequence"/>
</dbReference>
<dbReference type="GO" id="GO:0047070">
    <property type="term" value="F:3-carboxyethylcatechol 2,3-dioxygenase activity"/>
    <property type="evidence" value="ECO:0007669"/>
    <property type="project" value="UniProtKB-EC"/>
</dbReference>
<feature type="domain" description="Extradiol ring-cleavage dioxygenase class III enzyme subunit B" evidence="1">
    <location>
        <begin position="5"/>
        <end position="301"/>
    </location>
</feature>
<protein>
    <submittedName>
        <fullName evidence="2">3-carboxyethylcatechol 2,3-dioxygenase</fullName>
        <ecNumber evidence="2">1.13.11.16</ecNumber>
    </submittedName>
</protein>
<evidence type="ECO:0000313" key="2">
    <source>
        <dbReference type="EMBL" id="MFC3227714.1"/>
    </source>
</evidence>
<accession>A0ABV7KZW8</accession>
<evidence type="ECO:0000313" key="3">
    <source>
        <dbReference type="Proteomes" id="UP001595528"/>
    </source>
</evidence>
<evidence type="ECO:0000259" key="1">
    <source>
        <dbReference type="Pfam" id="PF02900"/>
    </source>
</evidence>
<keyword evidence="3" id="KW-1185">Reference proteome</keyword>
<organism evidence="2 3">
    <name type="scientific">Marinibaculum pumilum</name>
    <dbReference type="NCBI Taxonomy" id="1766165"/>
    <lineage>
        <taxon>Bacteria</taxon>
        <taxon>Pseudomonadati</taxon>
        <taxon>Pseudomonadota</taxon>
        <taxon>Alphaproteobacteria</taxon>
        <taxon>Rhodospirillales</taxon>
        <taxon>Rhodospirillaceae</taxon>
        <taxon>Marinibaculum</taxon>
    </lineage>
</organism>
<dbReference type="RefSeq" id="WP_379900120.1">
    <property type="nucleotide sequence ID" value="NZ_JBHRTR010000025.1"/>
</dbReference>
<dbReference type="NCBIfam" id="NF009910">
    <property type="entry name" value="PRK13370.1-4"/>
    <property type="match status" value="1"/>
</dbReference>
<dbReference type="EC" id="1.13.11.16" evidence="2"/>
<proteinExistence type="predicted"/>